<evidence type="ECO:0000313" key="2">
    <source>
        <dbReference type="EMBL" id="CAH2064138.1"/>
    </source>
</evidence>
<evidence type="ECO:0000256" key="1">
    <source>
        <dbReference type="SAM" id="Coils"/>
    </source>
</evidence>
<proteinExistence type="predicted"/>
<feature type="non-terminal residue" evidence="2">
    <location>
        <position position="287"/>
    </location>
</feature>
<organism evidence="2 3">
    <name type="scientific">Thlaspi arvense</name>
    <name type="common">Field penny-cress</name>
    <dbReference type="NCBI Taxonomy" id="13288"/>
    <lineage>
        <taxon>Eukaryota</taxon>
        <taxon>Viridiplantae</taxon>
        <taxon>Streptophyta</taxon>
        <taxon>Embryophyta</taxon>
        <taxon>Tracheophyta</taxon>
        <taxon>Spermatophyta</taxon>
        <taxon>Magnoliopsida</taxon>
        <taxon>eudicotyledons</taxon>
        <taxon>Gunneridae</taxon>
        <taxon>Pentapetalae</taxon>
        <taxon>rosids</taxon>
        <taxon>malvids</taxon>
        <taxon>Brassicales</taxon>
        <taxon>Brassicaceae</taxon>
        <taxon>Thlaspideae</taxon>
        <taxon>Thlaspi</taxon>
    </lineage>
</organism>
<keyword evidence="1" id="KW-0175">Coiled coil</keyword>
<reference evidence="2 3" key="1">
    <citation type="submission" date="2022-03" db="EMBL/GenBank/DDBJ databases">
        <authorList>
            <person name="Nunn A."/>
            <person name="Chopra R."/>
            <person name="Nunn A."/>
            <person name="Contreras Garrido A."/>
        </authorList>
    </citation>
    <scope>NUCLEOTIDE SEQUENCE [LARGE SCALE GENOMIC DNA]</scope>
</reference>
<name>A0AAU9SII4_THLAR</name>
<dbReference type="AlphaFoldDB" id="A0AAU9SII4"/>
<keyword evidence="3" id="KW-1185">Reference proteome</keyword>
<accession>A0AAU9SII4</accession>
<gene>
    <name evidence="2" type="ORF">TAV2_LOCUS18203</name>
</gene>
<sequence>MEASPLLNDINKISNSIAIEGNYNEKGLDELKVSPCADQVVCMSVSKAEKRLKKLERDYQHTYENYIETRSNRYRFYIIGKHSNYRSRQAGNCIKYYKNLQDQLQNNLANLNKAEATQRRTEKPDYCKQFSMLHGCKSLAQEKRILQQIGETQQQHLQNNDLQRQEIKHFKDRNWEFRYNQRIIPKSSSRKVIHDLLRRFKDTEKLRDKSIANGEVVYNATSQDSLIISIKRNDICFPTDSDKERDREIMIDNGYEEKIRHLENKCEWICGKWDEEKKYILGLKQNT</sequence>
<feature type="coiled-coil region" evidence="1">
    <location>
        <begin position="94"/>
        <end position="121"/>
    </location>
</feature>
<dbReference type="Proteomes" id="UP000836841">
    <property type="component" value="Chromosome 5"/>
</dbReference>
<dbReference type="EMBL" id="OU466861">
    <property type="protein sequence ID" value="CAH2064138.1"/>
    <property type="molecule type" value="Genomic_DNA"/>
</dbReference>
<protein>
    <submittedName>
        <fullName evidence="2">Uncharacterized protein</fullName>
    </submittedName>
</protein>
<evidence type="ECO:0000313" key="3">
    <source>
        <dbReference type="Proteomes" id="UP000836841"/>
    </source>
</evidence>